<dbReference type="NCBIfam" id="NF001557">
    <property type="entry name" value="PRK00378.1"/>
    <property type="match status" value="1"/>
</dbReference>
<dbReference type="Proteomes" id="UP000653056">
    <property type="component" value="Unassembled WGS sequence"/>
</dbReference>
<reference evidence="5" key="1">
    <citation type="journal article" date="2019" name="Int. J. Syst. Evol. Microbiol.">
        <title>The Global Catalogue of Microorganisms (GCM) 10K type strain sequencing project: providing services to taxonomists for standard genome sequencing and annotation.</title>
        <authorList>
            <consortium name="The Broad Institute Genomics Platform"/>
            <consortium name="The Broad Institute Genome Sequencing Center for Infectious Disease"/>
            <person name="Wu L."/>
            <person name="Ma J."/>
        </authorList>
    </citation>
    <scope>NUCLEOTIDE SEQUENCE [LARGE SCALE GENOMIC DNA]</scope>
    <source>
        <strain evidence="5">KCTC 22228</strain>
    </source>
</reference>
<comment type="subcellular location">
    <subcellularLocation>
        <location evidence="1">Cytoplasm</location>
        <location evidence="1">Nucleoid</location>
    </subcellularLocation>
</comment>
<keyword evidence="5" id="KW-1185">Reference proteome</keyword>
<comment type="similarity">
    <text evidence="2">Belongs to the YejK family.</text>
</comment>
<comment type="caution">
    <text evidence="4">The sequence shown here is derived from an EMBL/GenBank/DDBJ whole genome shotgun (WGS) entry which is preliminary data.</text>
</comment>
<dbReference type="InterPro" id="IPR007358">
    <property type="entry name" value="Nucleoid_associated_NdpA"/>
</dbReference>
<protein>
    <submittedName>
        <fullName evidence="4">Nucleoid-associated protein</fullName>
    </submittedName>
</protein>
<sequence length="332" mass="37512">MPILHSIVHRIDKTSDEQSAVLRLAEAEPANSEAMGSLLAAINDRYNTKPKAWGHFADTEAGSFVEWLTAYVENASDFVVFSHRLAEGFIALIDDQLSVGGYLLIAHYQQGDVQYLTMALLHQREGVGINEALEAVAAPQLNLGQLTLAARINLTQWRDDSPSQQYLSFIKDRGGKQLSERFGEWLGCREGIDATSETRTLLKAFSDYVESEELAEEQAREKTDALVDYANDQARRGEPITLDELSELIDEQQPKAFYNYIRHQDYGLSAEIPPDKRILHQFRRFAGRAGGVSISFDSHLLGSGVEYDEERDRLIIKKVPTQIRDQIKRRRE</sequence>
<dbReference type="RefSeq" id="WP_189464713.1">
    <property type="nucleotide sequence ID" value="NZ_BMXS01000001.1"/>
</dbReference>
<evidence type="ECO:0000256" key="1">
    <source>
        <dbReference type="ARBA" id="ARBA00004453"/>
    </source>
</evidence>
<dbReference type="Pfam" id="PF04245">
    <property type="entry name" value="NA37"/>
    <property type="match status" value="1"/>
</dbReference>
<name>A0ABQ2YAM8_9GAMM</name>
<evidence type="ECO:0000256" key="3">
    <source>
        <dbReference type="ARBA" id="ARBA00022490"/>
    </source>
</evidence>
<proteinExistence type="inferred from homology"/>
<gene>
    <name evidence="4" type="ORF">GCM10007160_00450</name>
</gene>
<evidence type="ECO:0000256" key="2">
    <source>
        <dbReference type="ARBA" id="ARBA00009035"/>
    </source>
</evidence>
<keyword evidence="3" id="KW-0963">Cytoplasm</keyword>
<organism evidence="4 5">
    <name type="scientific">Litchfieldella qijiaojingensis</name>
    <dbReference type="NCBI Taxonomy" id="980347"/>
    <lineage>
        <taxon>Bacteria</taxon>
        <taxon>Pseudomonadati</taxon>
        <taxon>Pseudomonadota</taxon>
        <taxon>Gammaproteobacteria</taxon>
        <taxon>Oceanospirillales</taxon>
        <taxon>Halomonadaceae</taxon>
        <taxon>Litchfieldella</taxon>
    </lineage>
</organism>
<evidence type="ECO:0000313" key="5">
    <source>
        <dbReference type="Proteomes" id="UP000653056"/>
    </source>
</evidence>
<dbReference type="PANTHER" id="PTHR38772:SF1">
    <property type="entry name" value="NUCLEOID-ASSOCIATED PROTEIN YEJK"/>
    <property type="match status" value="1"/>
</dbReference>
<dbReference type="PANTHER" id="PTHR38772">
    <property type="match status" value="1"/>
</dbReference>
<evidence type="ECO:0000313" key="4">
    <source>
        <dbReference type="EMBL" id="GGX77176.1"/>
    </source>
</evidence>
<dbReference type="EMBL" id="BMXS01000001">
    <property type="protein sequence ID" value="GGX77176.1"/>
    <property type="molecule type" value="Genomic_DNA"/>
</dbReference>
<accession>A0ABQ2YAM8</accession>